<sequence>MPLVLQANFRLIVYMCVSFTMIHSHHRPELYCHVLFARKSFVKDGLGL</sequence>
<reference evidence="1" key="1">
    <citation type="submission" date="2018-05" db="EMBL/GenBank/DDBJ databases">
        <authorList>
            <person name="Lanie J.A."/>
            <person name="Ng W.-L."/>
            <person name="Kazmierczak K.M."/>
            <person name="Andrzejewski T.M."/>
            <person name="Davidsen T.M."/>
            <person name="Wayne K.J."/>
            <person name="Tettelin H."/>
            <person name="Glass J.I."/>
            <person name="Rusch D."/>
            <person name="Podicherti R."/>
            <person name="Tsui H.-C.T."/>
            <person name="Winkler M.E."/>
        </authorList>
    </citation>
    <scope>NUCLEOTIDE SEQUENCE</scope>
</reference>
<dbReference type="AlphaFoldDB" id="A0A382PS29"/>
<dbReference type="EMBL" id="UINC01108964">
    <property type="protein sequence ID" value="SVC75465.1"/>
    <property type="molecule type" value="Genomic_DNA"/>
</dbReference>
<accession>A0A382PS29</accession>
<gene>
    <name evidence="1" type="ORF">METZ01_LOCUS328319</name>
</gene>
<organism evidence="1">
    <name type="scientific">marine metagenome</name>
    <dbReference type="NCBI Taxonomy" id="408172"/>
    <lineage>
        <taxon>unclassified sequences</taxon>
        <taxon>metagenomes</taxon>
        <taxon>ecological metagenomes</taxon>
    </lineage>
</organism>
<name>A0A382PS29_9ZZZZ</name>
<evidence type="ECO:0000313" key="1">
    <source>
        <dbReference type="EMBL" id="SVC75465.1"/>
    </source>
</evidence>
<protein>
    <submittedName>
        <fullName evidence="1">Uncharacterized protein</fullName>
    </submittedName>
</protein>
<proteinExistence type="predicted"/>